<dbReference type="AlphaFoldDB" id="A0A2S9XQG4"/>
<dbReference type="OrthoDB" id="9784297at2"/>
<evidence type="ECO:0000259" key="1">
    <source>
        <dbReference type="Pfam" id="PF13304"/>
    </source>
</evidence>
<reference evidence="2 3" key="1">
    <citation type="submission" date="2018-03" db="EMBL/GenBank/DDBJ databases">
        <title>Draft Genome Sequences of the Obligatory Marine Myxobacteria Enhygromyxa salina SWB007.</title>
        <authorList>
            <person name="Poehlein A."/>
            <person name="Moghaddam J.A."/>
            <person name="Harms H."/>
            <person name="Alanjari M."/>
            <person name="Koenig G.M."/>
            <person name="Daniel R."/>
            <person name="Schaeberle T.F."/>
        </authorList>
    </citation>
    <scope>NUCLEOTIDE SEQUENCE [LARGE SCALE GENOMIC DNA]</scope>
    <source>
        <strain evidence="2 3">SWB007</strain>
    </source>
</reference>
<feature type="domain" description="ATPase AAA-type core" evidence="1">
    <location>
        <begin position="215"/>
        <end position="317"/>
    </location>
</feature>
<dbReference type="SUPFAM" id="SSF52540">
    <property type="entry name" value="P-loop containing nucleoside triphosphate hydrolases"/>
    <property type="match status" value="1"/>
</dbReference>
<evidence type="ECO:0000313" key="3">
    <source>
        <dbReference type="Proteomes" id="UP000238823"/>
    </source>
</evidence>
<dbReference type="EMBL" id="PVNL01000138">
    <property type="protein sequence ID" value="PRP95107.1"/>
    <property type="molecule type" value="Genomic_DNA"/>
</dbReference>
<name>A0A2S9XQG4_9BACT</name>
<organism evidence="2 3">
    <name type="scientific">Enhygromyxa salina</name>
    <dbReference type="NCBI Taxonomy" id="215803"/>
    <lineage>
        <taxon>Bacteria</taxon>
        <taxon>Pseudomonadati</taxon>
        <taxon>Myxococcota</taxon>
        <taxon>Polyangia</taxon>
        <taxon>Nannocystales</taxon>
        <taxon>Nannocystaceae</taxon>
        <taxon>Enhygromyxa</taxon>
    </lineage>
</organism>
<comment type="caution">
    <text evidence="2">The sequence shown here is derived from an EMBL/GenBank/DDBJ whole genome shotgun (WGS) entry which is preliminary data.</text>
</comment>
<dbReference type="GO" id="GO:0016887">
    <property type="term" value="F:ATP hydrolysis activity"/>
    <property type="evidence" value="ECO:0007669"/>
    <property type="project" value="InterPro"/>
</dbReference>
<dbReference type="GO" id="GO:0005524">
    <property type="term" value="F:ATP binding"/>
    <property type="evidence" value="ECO:0007669"/>
    <property type="project" value="InterPro"/>
</dbReference>
<proteinExistence type="predicted"/>
<dbReference type="GO" id="GO:0000731">
    <property type="term" value="P:DNA synthesis involved in DNA repair"/>
    <property type="evidence" value="ECO:0007669"/>
    <property type="project" value="TreeGrafter"/>
</dbReference>
<dbReference type="Pfam" id="PF13304">
    <property type="entry name" value="AAA_21"/>
    <property type="match status" value="1"/>
</dbReference>
<dbReference type="PANTHER" id="PTHR32182">
    <property type="entry name" value="DNA REPLICATION AND REPAIR PROTEIN RECF"/>
    <property type="match status" value="1"/>
</dbReference>
<dbReference type="Gene3D" id="3.40.50.300">
    <property type="entry name" value="P-loop containing nucleotide triphosphate hydrolases"/>
    <property type="match status" value="2"/>
</dbReference>
<dbReference type="InterPro" id="IPR027417">
    <property type="entry name" value="P-loop_NTPase"/>
</dbReference>
<gene>
    <name evidence="2" type="ORF">ENSA7_74210</name>
</gene>
<accession>A0A2S9XQG4</accession>
<dbReference type="InterPro" id="IPR003959">
    <property type="entry name" value="ATPase_AAA_core"/>
</dbReference>
<evidence type="ECO:0000313" key="2">
    <source>
        <dbReference type="EMBL" id="PRP95107.1"/>
    </source>
</evidence>
<dbReference type="GO" id="GO:0006302">
    <property type="term" value="P:double-strand break repair"/>
    <property type="evidence" value="ECO:0007669"/>
    <property type="project" value="TreeGrafter"/>
</dbReference>
<protein>
    <recommendedName>
        <fullName evidence="1">ATPase AAA-type core domain-containing protein</fullName>
    </recommendedName>
</protein>
<dbReference type="Proteomes" id="UP000238823">
    <property type="component" value="Unassembled WGS sequence"/>
</dbReference>
<sequence>MLRKLALHNVGPAKDLVLNPVGPRLNLLTGDNGLGKSFLLEAAWWSLTRTWHEVAAVPSAPDARISHDFDGESAISRSESRWMPDGQYWKRRSGRPPNPGLVMYARVDGSFSVWDPARNYRLYSRADGGEAESPAAYQFTSSEVLWGLRRRVTAAGQEREETLCLGLVDEWREWQRAGDPRFELLVELLAALGPDNQALEPGELVRPSLDDVRELPTIRMPYGQDVPITYAPAGVRRMCKLAYLLAWAMSEHEAESTRRAIAPSRQIIMLVDEIETHLHPRWQRTVLPGLMKAIAGWREGDAPDVQLIVATHSPLVLTSIEPLFDPKQDALWKLDLENGTVVIERDEWHKRGDALMWLESDVFDETAPYSREAEAAMKDAAALMADPDASQERADHLRTRLRGVLADTDPFWLNWRAWRRSKGWSP</sequence>
<dbReference type="PANTHER" id="PTHR32182:SF22">
    <property type="entry name" value="ATP-DEPENDENT ENDONUCLEASE, OLD FAMILY-RELATED"/>
    <property type="match status" value="1"/>
</dbReference>